<accession>A0A9Q2IQ10</accession>
<proteinExistence type="predicted"/>
<organism evidence="2 3">
    <name type="scientific">Gluconobacter japonicus</name>
    <dbReference type="NCBI Taxonomy" id="376620"/>
    <lineage>
        <taxon>Bacteria</taxon>
        <taxon>Pseudomonadati</taxon>
        <taxon>Pseudomonadota</taxon>
        <taxon>Alphaproteobacteria</taxon>
        <taxon>Acetobacterales</taxon>
        <taxon>Acetobacteraceae</taxon>
        <taxon>Gluconobacter</taxon>
    </lineage>
</organism>
<feature type="compositionally biased region" description="Basic and acidic residues" evidence="1">
    <location>
        <begin position="222"/>
        <end position="233"/>
    </location>
</feature>
<dbReference type="Proteomes" id="UP000661006">
    <property type="component" value="Unassembled WGS sequence"/>
</dbReference>
<dbReference type="GeneID" id="81473991"/>
<gene>
    <name evidence="2" type="ORF">HKD32_04730</name>
</gene>
<evidence type="ECO:0000313" key="2">
    <source>
        <dbReference type="EMBL" id="MBF0870165.1"/>
    </source>
</evidence>
<reference evidence="2" key="2">
    <citation type="submission" date="2020-11" db="EMBL/GenBank/DDBJ databases">
        <title>Description of novel Gluconobacter species.</title>
        <authorList>
            <person name="Cleenwerck I."/>
            <person name="Cnockaert M."/>
            <person name="Borremans W."/>
            <person name="Wieme A.D."/>
            <person name="De Vuyst L."/>
            <person name="Vandamme P."/>
        </authorList>
    </citation>
    <scope>NUCLEOTIDE SEQUENCE</scope>
    <source>
        <strain evidence="2">R71697</strain>
    </source>
</reference>
<dbReference type="RefSeq" id="WP_194257604.1">
    <property type="nucleotide sequence ID" value="NZ_JABCQN010000002.1"/>
</dbReference>
<reference evidence="2" key="1">
    <citation type="submission" date="2020-04" db="EMBL/GenBank/DDBJ databases">
        <authorList>
            <person name="Sombolestani A."/>
        </authorList>
    </citation>
    <scope>NUCLEOTIDE SEQUENCE</scope>
    <source>
        <strain evidence="2">R71697</strain>
    </source>
</reference>
<evidence type="ECO:0000313" key="3">
    <source>
        <dbReference type="Proteomes" id="UP000661006"/>
    </source>
</evidence>
<dbReference type="AlphaFoldDB" id="A0A9Q2IQ10"/>
<dbReference type="EMBL" id="JABCQN010000002">
    <property type="protein sequence ID" value="MBF0870165.1"/>
    <property type="molecule type" value="Genomic_DNA"/>
</dbReference>
<evidence type="ECO:0000256" key="1">
    <source>
        <dbReference type="SAM" id="MobiDB-lite"/>
    </source>
</evidence>
<comment type="caution">
    <text evidence="2">The sequence shown here is derived from an EMBL/GenBank/DDBJ whole genome shotgun (WGS) entry which is preliminary data.</text>
</comment>
<name>A0A9Q2IQ10_GLUJA</name>
<sequence length="398" mass="44044">MAHQDLPRKNISRLLARVSVVSLLYAGIMIPTPLKAASCTEQPVTTFVSSVIGGYQLSEPDRFPHLLKTGNIGLYQVDGTTRTILNWPNNNPAWIKPSNYDGKNVMKAMISLWKNRAGGGIFEGGVSPALTPHLQASHYRTFADSQSGAEFKWFSAGWHPQLVMLNLSYTDEATPFPGSYHNPSSEFTDQDVQDTTIALKDVYQRTGAKLVLPYISNGSRGHVSDTSETDRHGNPGLGEHIQSNYETDPYYKNSRKIAIAAGGFGIDTPANIFSTDAYYGPRHSEMFRKLIASEIQWANKNHLTTVVFMTIFDTQHGKHGGGPDFHFMDGVQKEVNYLIKAHALPTYWIVGQYSNGPENTNMPQTDTQAESITQVATWVANHAPNSSPPYPELTCSKY</sequence>
<protein>
    <submittedName>
        <fullName evidence="2">Uncharacterized protein</fullName>
    </submittedName>
</protein>
<feature type="region of interest" description="Disordered" evidence="1">
    <location>
        <begin position="221"/>
        <end position="243"/>
    </location>
</feature>